<proteinExistence type="inferred from homology"/>
<dbReference type="GO" id="GO:0006281">
    <property type="term" value="P:DNA repair"/>
    <property type="evidence" value="ECO:0007669"/>
    <property type="project" value="UniProtKB-KW"/>
</dbReference>
<gene>
    <name evidence="4" type="ORF">HPBE_LOCUS26797</name>
</gene>
<reference evidence="4 5" key="1">
    <citation type="submission" date="2018-11" db="EMBL/GenBank/DDBJ databases">
        <authorList>
            <consortium name="Pathogen Informatics"/>
        </authorList>
    </citation>
    <scope>NUCLEOTIDE SEQUENCE [LARGE SCALE GENOMIC DNA]</scope>
</reference>
<feature type="domain" description="DNA helicase Pif1-like DEAD-box helicase" evidence="2">
    <location>
        <begin position="424"/>
        <end position="482"/>
    </location>
</feature>
<name>A0A183GVS8_HELPZ</name>
<dbReference type="SUPFAM" id="SSF52540">
    <property type="entry name" value="P-loop containing nucleoside triphosphate hydrolases"/>
    <property type="match status" value="1"/>
</dbReference>
<dbReference type="EC" id="5.6.2.3" evidence="1"/>
<keyword evidence="1" id="KW-0234">DNA repair</keyword>
<dbReference type="AlphaFoldDB" id="A0A183GVS8"/>
<dbReference type="Gene3D" id="3.40.50.300">
    <property type="entry name" value="P-loop containing nucleotide triphosphate hydrolases"/>
    <property type="match status" value="1"/>
</dbReference>
<keyword evidence="1" id="KW-0233">DNA recombination</keyword>
<comment type="cofactor">
    <cofactor evidence="1">
        <name>Mg(2+)</name>
        <dbReference type="ChEBI" id="CHEBI:18420"/>
    </cofactor>
</comment>
<comment type="similarity">
    <text evidence="1">Belongs to the helicase family.</text>
</comment>
<dbReference type="InterPro" id="IPR025476">
    <property type="entry name" value="Helitron_helicase-like"/>
</dbReference>
<keyword evidence="1" id="KW-0347">Helicase</keyword>
<dbReference type="PANTHER" id="PTHR10492">
    <property type="match status" value="1"/>
</dbReference>
<sequence>MASPFGSSFAGGPRHMIAEYQDAMAIVSKYGKPDVFLTFTCNPRWEEITVNLAPNQIASDRRDIVARVFNMKVKALCYELFKRKVLGEVSVYIYVIEFQKRGLAHMYMLITLKDGWNVNTAAQVNILICAELPCPTEDPELFDIVSKNMIHRSCGLLNPTPPCMKNGRRRDDGRFVMCRGTGTDNRFVVPYSPYLTRLFRAHINVETCSDLIQLYGQLPDGMIDSRGFHYFEMPEHFTYNDEWKERLQGTNTIGRMIFVAPLDSERFALRLLLLYGKSFTSFSDVLTVDAVQHPSFVAAARAAGYLSDDSYFEQSLREAATFHLPAQLRSFYVSLLIFGEVQPPLPIRLWEAFKSEFMEDYLRSTASTAVAESRAFYDIAARIESFGKEWRDYLDIDVPLLSDSVPAIDYDHHERQGRMLYANLNDEQKTVVDEVLTAIQRHQGGCYFVDGPGGSGKTFIYTVIYHLAVARRFKALAVAWTG</sequence>
<evidence type="ECO:0000259" key="3">
    <source>
        <dbReference type="Pfam" id="PF14214"/>
    </source>
</evidence>
<keyword evidence="5" id="KW-1185">Reference proteome</keyword>
<evidence type="ECO:0000259" key="2">
    <source>
        <dbReference type="Pfam" id="PF05970"/>
    </source>
</evidence>
<dbReference type="Proteomes" id="UP000050761">
    <property type="component" value="Unassembled WGS sequence"/>
</dbReference>
<dbReference type="GO" id="GO:0043139">
    <property type="term" value="F:5'-3' DNA helicase activity"/>
    <property type="evidence" value="ECO:0007669"/>
    <property type="project" value="UniProtKB-EC"/>
</dbReference>
<keyword evidence="1" id="KW-0227">DNA damage</keyword>
<dbReference type="OrthoDB" id="10055660at2759"/>
<dbReference type="Pfam" id="PF05970">
    <property type="entry name" value="PIF1"/>
    <property type="match status" value="1"/>
</dbReference>
<keyword evidence="1" id="KW-0547">Nucleotide-binding</keyword>
<accession>A0A183GVS8</accession>
<dbReference type="GO" id="GO:0016787">
    <property type="term" value="F:hydrolase activity"/>
    <property type="evidence" value="ECO:0007669"/>
    <property type="project" value="UniProtKB-KW"/>
</dbReference>
<dbReference type="InterPro" id="IPR027417">
    <property type="entry name" value="P-loop_NTPase"/>
</dbReference>
<dbReference type="Pfam" id="PF14214">
    <property type="entry name" value="Helitron_like_N"/>
    <property type="match status" value="1"/>
</dbReference>
<dbReference type="InterPro" id="IPR010285">
    <property type="entry name" value="DNA_helicase_pif1-like_DEAD"/>
</dbReference>
<evidence type="ECO:0000313" key="6">
    <source>
        <dbReference type="WBParaSite" id="HPBE_0002679801-mRNA-1"/>
    </source>
</evidence>
<evidence type="ECO:0000313" key="4">
    <source>
        <dbReference type="EMBL" id="VDP59460.1"/>
    </source>
</evidence>
<accession>A0A3P8F0H9</accession>
<dbReference type="GO" id="GO:0000723">
    <property type="term" value="P:telomere maintenance"/>
    <property type="evidence" value="ECO:0007669"/>
    <property type="project" value="InterPro"/>
</dbReference>
<comment type="catalytic activity">
    <reaction evidence="1">
        <text>ATP + H2O = ADP + phosphate + H(+)</text>
        <dbReference type="Rhea" id="RHEA:13065"/>
        <dbReference type="ChEBI" id="CHEBI:15377"/>
        <dbReference type="ChEBI" id="CHEBI:15378"/>
        <dbReference type="ChEBI" id="CHEBI:30616"/>
        <dbReference type="ChEBI" id="CHEBI:43474"/>
        <dbReference type="ChEBI" id="CHEBI:456216"/>
        <dbReference type="EC" id="5.6.2.3"/>
    </reaction>
</comment>
<keyword evidence="1" id="KW-0067">ATP-binding</keyword>
<organism evidence="5 6">
    <name type="scientific">Heligmosomoides polygyrus</name>
    <name type="common">Parasitic roundworm</name>
    <dbReference type="NCBI Taxonomy" id="6339"/>
    <lineage>
        <taxon>Eukaryota</taxon>
        <taxon>Metazoa</taxon>
        <taxon>Ecdysozoa</taxon>
        <taxon>Nematoda</taxon>
        <taxon>Chromadorea</taxon>
        <taxon>Rhabditida</taxon>
        <taxon>Rhabditina</taxon>
        <taxon>Rhabditomorpha</taxon>
        <taxon>Strongyloidea</taxon>
        <taxon>Heligmosomidae</taxon>
        <taxon>Heligmosomoides</taxon>
    </lineage>
</organism>
<protein>
    <recommendedName>
        <fullName evidence="1">ATP-dependent DNA helicase</fullName>
        <ecNumber evidence="1">5.6.2.3</ecNumber>
    </recommendedName>
</protein>
<dbReference type="PANTHER" id="PTHR10492:SF57">
    <property type="entry name" value="ATP-DEPENDENT DNA HELICASE"/>
    <property type="match status" value="1"/>
</dbReference>
<dbReference type="GO" id="GO:0005524">
    <property type="term" value="F:ATP binding"/>
    <property type="evidence" value="ECO:0007669"/>
    <property type="project" value="UniProtKB-KW"/>
</dbReference>
<evidence type="ECO:0000313" key="5">
    <source>
        <dbReference type="Proteomes" id="UP000050761"/>
    </source>
</evidence>
<dbReference type="WBParaSite" id="HPBE_0002679801-mRNA-1">
    <property type="protein sequence ID" value="HPBE_0002679801-mRNA-1"/>
    <property type="gene ID" value="HPBE_0002679801"/>
</dbReference>
<dbReference type="EMBL" id="UZAH01040914">
    <property type="protein sequence ID" value="VDP59460.1"/>
    <property type="molecule type" value="Genomic_DNA"/>
</dbReference>
<reference evidence="6" key="2">
    <citation type="submission" date="2019-09" db="UniProtKB">
        <authorList>
            <consortium name="WormBaseParasite"/>
        </authorList>
    </citation>
    <scope>IDENTIFICATION</scope>
</reference>
<dbReference type="GO" id="GO:0006310">
    <property type="term" value="P:DNA recombination"/>
    <property type="evidence" value="ECO:0007669"/>
    <property type="project" value="UniProtKB-KW"/>
</dbReference>
<evidence type="ECO:0000256" key="1">
    <source>
        <dbReference type="RuleBase" id="RU363044"/>
    </source>
</evidence>
<feature type="domain" description="Helitron helicase-like" evidence="3">
    <location>
        <begin position="5"/>
        <end position="110"/>
    </location>
</feature>
<keyword evidence="1" id="KW-0378">Hydrolase</keyword>